<evidence type="ECO:0000313" key="4">
    <source>
        <dbReference type="EMBL" id="MBS4222532.1"/>
    </source>
</evidence>
<name>A0A942UMJ1_9BACI</name>
<accession>A0A942UMJ1</accession>
<proteinExistence type="predicted"/>
<dbReference type="SMART" id="SM00028">
    <property type="entry name" value="TPR"/>
    <property type="match status" value="6"/>
</dbReference>
<dbReference type="PANTHER" id="PTHR44858:SF1">
    <property type="entry name" value="UDP-N-ACETYLGLUCOSAMINE--PEPTIDE N-ACETYLGLUCOSAMINYLTRANSFERASE SPINDLY-RELATED"/>
    <property type="match status" value="1"/>
</dbReference>
<evidence type="ECO:0000256" key="1">
    <source>
        <dbReference type="ARBA" id="ARBA00022737"/>
    </source>
</evidence>
<evidence type="ECO:0000313" key="5">
    <source>
        <dbReference type="Proteomes" id="UP000676456"/>
    </source>
</evidence>
<feature type="repeat" description="TPR" evidence="3">
    <location>
        <begin position="5"/>
        <end position="33"/>
    </location>
</feature>
<evidence type="ECO:0000256" key="3">
    <source>
        <dbReference type="PROSITE-ProRule" id="PRU00339"/>
    </source>
</evidence>
<dbReference type="EMBL" id="JAGYPN010000001">
    <property type="protein sequence ID" value="MBS4222532.1"/>
    <property type="molecule type" value="Genomic_DNA"/>
</dbReference>
<dbReference type="PROSITE" id="PS50005">
    <property type="entry name" value="TPR"/>
    <property type="match status" value="4"/>
</dbReference>
<reference evidence="4 5" key="1">
    <citation type="submission" date="2021-05" db="EMBL/GenBank/DDBJ databases">
        <title>Novel Bacillus species.</title>
        <authorList>
            <person name="Liu G."/>
        </authorList>
    </citation>
    <scope>NUCLEOTIDE SEQUENCE [LARGE SCALE GENOMIC DNA]</scope>
    <source>
        <strain evidence="4 5">FJAT-49682</strain>
    </source>
</reference>
<feature type="repeat" description="TPR" evidence="3">
    <location>
        <begin position="34"/>
        <end position="67"/>
    </location>
</feature>
<keyword evidence="2 3" id="KW-0802">TPR repeat</keyword>
<dbReference type="InterPro" id="IPR011990">
    <property type="entry name" value="TPR-like_helical_dom_sf"/>
</dbReference>
<dbReference type="PANTHER" id="PTHR44858">
    <property type="entry name" value="TETRATRICOPEPTIDE REPEAT PROTEIN 6"/>
    <property type="match status" value="1"/>
</dbReference>
<organism evidence="4 5">
    <name type="scientific">Lederbergia citrea</name>
    <dbReference type="NCBI Taxonomy" id="2833581"/>
    <lineage>
        <taxon>Bacteria</taxon>
        <taxon>Bacillati</taxon>
        <taxon>Bacillota</taxon>
        <taxon>Bacilli</taxon>
        <taxon>Bacillales</taxon>
        <taxon>Bacillaceae</taxon>
        <taxon>Lederbergia</taxon>
    </lineage>
</organism>
<keyword evidence="5" id="KW-1185">Reference proteome</keyword>
<evidence type="ECO:0000256" key="2">
    <source>
        <dbReference type="ARBA" id="ARBA00022803"/>
    </source>
</evidence>
<dbReference type="AlphaFoldDB" id="A0A942UMJ1"/>
<comment type="caution">
    <text evidence="4">The sequence shown here is derived from an EMBL/GenBank/DDBJ whole genome shotgun (WGS) entry which is preliminary data.</text>
</comment>
<dbReference type="InterPro" id="IPR050498">
    <property type="entry name" value="Ycf3"/>
</dbReference>
<dbReference type="SUPFAM" id="SSF48452">
    <property type="entry name" value="TPR-like"/>
    <property type="match status" value="1"/>
</dbReference>
<feature type="repeat" description="TPR" evidence="3">
    <location>
        <begin position="68"/>
        <end position="101"/>
    </location>
</feature>
<feature type="repeat" description="TPR" evidence="3">
    <location>
        <begin position="102"/>
        <end position="135"/>
    </location>
</feature>
<dbReference type="RefSeq" id="WP_213097476.1">
    <property type="nucleotide sequence ID" value="NZ_JAGYPK010000001.1"/>
</dbReference>
<dbReference type="Pfam" id="PF13432">
    <property type="entry name" value="TPR_16"/>
    <property type="match status" value="2"/>
</dbReference>
<gene>
    <name evidence="4" type="ORF">KHA91_07135</name>
</gene>
<protein>
    <submittedName>
        <fullName evidence="4">Tetratricopeptide repeat protein</fullName>
    </submittedName>
</protein>
<dbReference type="InterPro" id="IPR019734">
    <property type="entry name" value="TPR_rpt"/>
</dbReference>
<sequence>MDKNLQGIEYLQQGNYEKAIQMFTEAIEENPTDAVAYVNFANVLISVGEPQRAEQFLKRAIEIDEKASAAYYSYGNLYFNQEKYDEAASMFEKALAIGPESNDLYYMLGMCFINLGRNELSLPYLQRSMELDESDIEARFQYALALARSGVYDGAIEQLEKVTLGAPDHADAFYNLGVAYAAHEEDAGKALACFEKALAIQPGHSLAGNGKKLMESALAEEKE</sequence>
<dbReference type="Gene3D" id="1.25.40.10">
    <property type="entry name" value="Tetratricopeptide repeat domain"/>
    <property type="match status" value="2"/>
</dbReference>
<keyword evidence="1" id="KW-0677">Repeat</keyword>
<dbReference type="Pfam" id="PF14559">
    <property type="entry name" value="TPR_19"/>
    <property type="match status" value="1"/>
</dbReference>
<dbReference type="PROSITE" id="PS50293">
    <property type="entry name" value="TPR_REGION"/>
    <property type="match status" value="1"/>
</dbReference>
<dbReference type="Proteomes" id="UP000676456">
    <property type="component" value="Unassembled WGS sequence"/>
</dbReference>